<dbReference type="EMBL" id="BOMF01000011">
    <property type="protein sequence ID" value="GID43372.1"/>
    <property type="molecule type" value="Genomic_DNA"/>
</dbReference>
<evidence type="ECO:0000313" key="2">
    <source>
        <dbReference type="EMBL" id="GID43372.1"/>
    </source>
</evidence>
<comment type="caution">
    <text evidence="2">The sequence shown here is derived from an EMBL/GenBank/DDBJ whole genome shotgun (WGS) entry which is preliminary data.</text>
</comment>
<reference evidence="2" key="1">
    <citation type="submission" date="2021-01" db="EMBL/GenBank/DDBJ databases">
        <title>Whole genome shotgun sequence of Actinoplanes capillaceus NBRC 16408.</title>
        <authorList>
            <person name="Komaki H."/>
            <person name="Tamura T."/>
        </authorList>
    </citation>
    <scope>NUCLEOTIDE SEQUENCE [LARGE SCALE GENOMIC DNA]</scope>
    <source>
        <strain evidence="2">NBRC 16408</strain>
    </source>
</reference>
<gene>
    <name evidence="2" type="ORF">Aca07nite_06470</name>
</gene>
<feature type="compositionally biased region" description="Low complexity" evidence="1">
    <location>
        <begin position="84"/>
        <end position="97"/>
    </location>
</feature>
<accession>A0ABQ3W8P4</accession>
<evidence type="ECO:0000256" key="1">
    <source>
        <dbReference type="SAM" id="MobiDB-lite"/>
    </source>
</evidence>
<name>A0ABQ3W8P4_9ACTN</name>
<sequence>MLFRDKPRWIFVRSLNIHQGVTRATRRVVLHIGVSGVSLSHTGSSRPDISFGLGGKSGIDHRAAGTEQDARWSTGSAAAATAATAATGGRGRSAATGHGNGGEQLDGVAVALRAGRRGGGLPHRATDFEGGAAGAATVLITRHPTSVGPLSRGV</sequence>
<protein>
    <submittedName>
        <fullName evidence="2">Uncharacterized protein</fullName>
    </submittedName>
</protein>
<organism evidence="2">
    <name type="scientific">Actinoplanes campanulatus</name>
    <dbReference type="NCBI Taxonomy" id="113559"/>
    <lineage>
        <taxon>Bacteria</taxon>
        <taxon>Bacillati</taxon>
        <taxon>Actinomycetota</taxon>
        <taxon>Actinomycetes</taxon>
        <taxon>Micromonosporales</taxon>
        <taxon>Micromonosporaceae</taxon>
        <taxon>Actinoplanes</taxon>
    </lineage>
</organism>
<feature type="region of interest" description="Disordered" evidence="1">
    <location>
        <begin position="84"/>
        <end position="104"/>
    </location>
</feature>
<proteinExistence type="predicted"/>